<dbReference type="RefSeq" id="WP_074743768.1">
    <property type="nucleotide sequence ID" value="NZ_FOCT01000001.1"/>
</dbReference>
<evidence type="ECO:0000313" key="1">
    <source>
        <dbReference type="EMBL" id="SEM82240.1"/>
    </source>
</evidence>
<protein>
    <submittedName>
        <fullName evidence="1">Uncharacterized conserved protein YecE, DUF72 family</fullName>
    </submittedName>
</protein>
<evidence type="ECO:0000313" key="2">
    <source>
        <dbReference type="Proteomes" id="UP000183898"/>
    </source>
</evidence>
<accession>A0A1H8BH08</accession>
<dbReference type="PANTHER" id="PTHR30348:SF4">
    <property type="entry name" value="DUF72 DOMAIN-CONTAINING PROTEIN"/>
    <property type="match status" value="1"/>
</dbReference>
<dbReference type="Proteomes" id="UP000183898">
    <property type="component" value="Unassembled WGS sequence"/>
</dbReference>
<dbReference type="SUPFAM" id="SSF117396">
    <property type="entry name" value="TM1631-like"/>
    <property type="match status" value="1"/>
</dbReference>
<proteinExistence type="predicted"/>
<sequence>MSETRIGISGWRYPPWRGVFYPPELPQHSELEYASSIFPTIEINGTFYSLQTPDSFQHWYGDTPPGFIFGVKASRYITHIRRLSDIDIPLANFFASGIFNLREKLGPILWQFPPNFRYDQDRMSGFFDLLPRDTEQALHLARRRDKRMTGRARLAVDAKRPLRYAVEIRHDSFLDETFVELLRAHNIALVIADTARKWPYREDITADFLYLRLHGDQEIYASGYTDEALVRWAQRIRLWRTGLQPDDAHLISLHQPPRIPRDIYCYFDNDIKVRAPFDAQSLISKL</sequence>
<dbReference type="EMBL" id="FOCT01000001">
    <property type="protein sequence ID" value="SEM82240.1"/>
    <property type="molecule type" value="Genomic_DNA"/>
</dbReference>
<dbReference type="InterPro" id="IPR036520">
    <property type="entry name" value="UPF0759_sf"/>
</dbReference>
<dbReference type="InterPro" id="IPR002763">
    <property type="entry name" value="DUF72"/>
</dbReference>
<name>A0A1H8BH08_9PROT</name>
<dbReference type="Gene3D" id="3.20.20.410">
    <property type="entry name" value="Protein of unknown function UPF0759"/>
    <property type="match status" value="1"/>
</dbReference>
<dbReference type="Pfam" id="PF01904">
    <property type="entry name" value="DUF72"/>
    <property type="match status" value="1"/>
</dbReference>
<gene>
    <name evidence="1" type="ORF">SAMN05216404_101249</name>
</gene>
<dbReference type="AlphaFoldDB" id="A0A1H8BH08"/>
<dbReference type="PANTHER" id="PTHR30348">
    <property type="entry name" value="UNCHARACTERIZED PROTEIN YECE"/>
    <property type="match status" value="1"/>
</dbReference>
<reference evidence="1 2" key="1">
    <citation type="submission" date="2016-10" db="EMBL/GenBank/DDBJ databases">
        <authorList>
            <person name="de Groot N.N."/>
        </authorList>
    </citation>
    <scope>NUCLEOTIDE SEQUENCE [LARGE SCALE GENOMIC DNA]</scope>
    <source>
        <strain evidence="1 2">Nl18</strain>
    </source>
</reference>
<organism evidence="1 2">
    <name type="scientific">Nitrosospira multiformis</name>
    <dbReference type="NCBI Taxonomy" id="1231"/>
    <lineage>
        <taxon>Bacteria</taxon>
        <taxon>Pseudomonadati</taxon>
        <taxon>Pseudomonadota</taxon>
        <taxon>Betaproteobacteria</taxon>
        <taxon>Nitrosomonadales</taxon>
        <taxon>Nitrosomonadaceae</taxon>
        <taxon>Nitrosospira</taxon>
    </lineage>
</organism>